<sequence length="513" mass="56465">MPDLMYINKLARFMKMFEMLLMNATVRSPFPDIPDNGPGPKTLKAYDLDTKAGYFGQTTTTELFRVEDVEGIASKALPGTAINRSIADIWCKFIFDEKIIYVPKAVVRNGVSWADLYSAGFVYGTDDNGKFAFTTDASWAAVPLAPVNQFRLLSRLDSNGEKVYFKVRLIKSMLTDPDANTTNVNRIKLTEYSQTVERIQPTTGIGSPWANLGLLIGTVVGMETRGTTGSGLEMYNLICNGNNNAYNRSFAGKNSLAGWLPVLEKMPKGFNPNPTIANSGPGPKELLEYDRNNDTGYFGLVEQADLFNFSDIDAVAKTPLTGTVVNRSVSNKWIKAYYKGKVLFMPISCTRQGVLWTDIYKAGMQYGTDDNGKFQPGGVGVNQYTPITKVTPDGNTNLFKVRAIQGYGGNVLPASTASFDNAIMADSEYWAIRYRLIGVTTNPGNLVPAPRTPWANLGSTQQYPFGVELNANNTQAVMFNDNNDWLRKTLQPIATSTFCSFYPVLELVSVTAP</sequence>
<organism evidence="1 2">
    <name type="scientific">Pseudomonas phage Phabio</name>
    <dbReference type="NCBI Taxonomy" id="2006668"/>
    <lineage>
        <taxon>Viruses</taxon>
        <taxon>Duplodnaviria</taxon>
        <taxon>Heunggongvirae</taxon>
        <taxon>Uroviricota</taxon>
        <taxon>Caudoviricetes</taxon>
        <taxon>Chimalliviridae</taxon>
        <taxon>Phabiovirus</taxon>
        <taxon>Phabiovirus phabio</taxon>
    </lineage>
</organism>
<proteinExistence type="predicted"/>
<keyword evidence="2" id="KW-1185">Reference proteome</keyword>
<accession>A0A1Y0T1Q2</accession>
<name>A0A1Y0T1Q2_9CAUD</name>
<dbReference type="EMBL" id="MF042360">
    <property type="protein sequence ID" value="ARV76757.1"/>
    <property type="molecule type" value="Genomic_DNA"/>
</dbReference>
<reference evidence="1 2" key="1">
    <citation type="submission" date="2017-05" db="EMBL/GenBank/DDBJ databases">
        <authorList>
            <person name="Song R."/>
            <person name="Chenine A.L."/>
            <person name="Ruprecht R.M."/>
        </authorList>
    </citation>
    <scope>NUCLEOTIDE SEQUENCE [LARGE SCALE GENOMIC DNA]</scope>
</reference>
<evidence type="ECO:0000313" key="2">
    <source>
        <dbReference type="Proteomes" id="UP000225448"/>
    </source>
</evidence>
<evidence type="ECO:0000313" key="1">
    <source>
        <dbReference type="EMBL" id="ARV76757.1"/>
    </source>
</evidence>
<gene>
    <name evidence="1" type="ORF">PHABIO_126</name>
</gene>
<protein>
    <submittedName>
        <fullName evidence="1">Virion structural protein</fullName>
    </submittedName>
</protein>
<dbReference type="Proteomes" id="UP000225448">
    <property type="component" value="Segment"/>
</dbReference>